<dbReference type="Gene3D" id="1.10.4080.10">
    <property type="entry name" value="ADP-ribosylation/Crystallin J1"/>
    <property type="match status" value="1"/>
</dbReference>
<keyword evidence="1" id="KW-0479">Metal-binding</keyword>
<dbReference type="InterPro" id="IPR005502">
    <property type="entry name" value="Ribosyl_crysJ1"/>
</dbReference>
<dbReference type="Proteomes" id="UP000190037">
    <property type="component" value="Unassembled WGS sequence"/>
</dbReference>
<name>A0A1T3NSL3_9ACTN</name>
<feature type="binding site" evidence="1">
    <location>
        <position position="55"/>
    </location>
    <ligand>
        <name>Mg(2+)</name>
        <dbReference type="ChEBI" id="CHEBI:18420"/>
        <label>1</label>
    </ligand>
</feature>
<dbReference type="PANTHER" id="PTHR16222:SF12">
    <property type="entry name" value="ADP-RIBOSYLGLYCOHYDROLASE-RELATED"/>
    <property type="match status" value="1"/>
</dbReference>
<evidence type="ECO:0000313" key="2">
    <source>
        <dbReference type="EMBL" id="OPC79754.1"/>
    </source>
</evidence>
<dbReference type="STRING" id="159449.B4N89_01260"/>
<protein>
    <recommendedName>
        <fullName evidence="4">ADP-ribosylglycohydrolase</fullName>
    </recommendedName>
</protein>
<dbReference type="PANTHER" id="PTHR16222">
    <property type="entry name" value="ADP-RIBOSYLGLYCOHYDROLASE"/>
    <property type="match status" value="1"/>
</dbReference>
<keyword evidence="3" id="KW-1185">Reference proteome</keyword>
<dbReference type="InterPro" id="IPR036705">
    <property type="entry name" value="Ribosyl_crysJ1_sf"/>
</dbReference>
<comment type="cofactor">
    <cofactor evidence="1">
        <name>Mg(2+)</name>
        <dbReference type="ChEBI" id="CHEBI:18420"/>
    </cofactor>
    <text evidence="1">Binds 2 magnesium ions per subunit.</text>
</comment>
<comment type="caution">
    <text evidence="2">The sequence shown here is derived from an EMBL/GenBank/DDBJ whole genome shotgun (WGS) entry which is preliminary data.</text>
</comment>
<sequence>MVGNAERVRGSMFGLAYGDALGAPTEFLSYAQIVRRYDLPGPMDLEGTPAEVTDDTQMGLAVARAVIDARADAGAFTAERLTPLLVNRFLAWWDSPENTRAPGHTCMSACAELAAGRAWPDATRRGSKGCGANMRVTPLGLLDGVDEADRCGAAQLQAAITHGHPTALAASDLTATAVHALRTGAPIPELPGLLRAHAEAQREVYRGDWLGDDLWRGPFADTPEGFVARGWDECLAVLDRLDQAVAEGDRRADPCRITGAGWIAEEALATAVLCVLLYRDDPRSAVARAAASSGDSDSIAALAGAMIGAAHGIDAWPVAWSERIEYRAELAETSAALAG</sequence>
<reference evidence="2 3" key="1">
    <citation type="submission" date="2017-03" db="EMBL/GenBank/DDBJ databases">
        <title>Draft genome sequence of Streptomyces scabrisporus NF3, endophyte isolated from Amphipterygium adstringens.</title>
        <authorList>
            <person name="Vazquez M."/>
            <person name="Ceapa C.D."/>
            <person name="Rodriguez Luna D."/>
            <person name="Sanchez Esquivel S."/>
        </authorList>
    </citation>
    <scope>NUCLEOTIDE SEQUENCE [LARGE SCALE GENOMIC DNA]</scope>
    <source>
        <strain evidence="2 3">NF3</strain>
    </source>
</reference>
<dbReference type="SUPFAM" id="SSF101478">
    <property type="entry name" value="ADP-ribosylglycohydrolase"/>
    <property type="match status" value="1"/>
</dbReference>
<keyword evidence="1" id="KW-0460">Magnesium</keyword>
<dbReference type="InterPro" id="IPR050792">
    <property type="entry name" value="ADP-ribosylglycohydrolase"/>
</dbReference>
<dbReference type="GO" id="GO:0046872">
    <property type="term" value="F:metal ion binding"/>
    <property type="evidence" value="ECO:0007669"/>
    <property type="project" value="UniProtKB-KW"/>
</dbReference>
<proteinExistence type="predicted"/>
<evidence type="ECO:0000256" key="1">
    <source>
        <dbReference type="PIRSR" id="PIRSR605502-1"/>
    </source>
</evidence>
<organism evidence="2 3">
    <name type="scientific">Embleya scabrispora</name>
    <dbReference type="NCBI Taxonomy" id="159449"/>
    <lineage>
        <taxon>Bacteria</taxon>
        <taxon>Bacillati</taxon>
        <taxon>Actinomycetota</taxon>
        <taxon>Actinomycetes</taxon>
        <taxon>Kitasatosporales</taxon>
        <taxon>Streptomycetaceae</taxon>
        <taxon>Embleya</taxon>
    </lineage>
</organism>
<dbReference type="OrthoDB" id="9798107at2"/>
<feature type="binding site" evidence="1">
    <location>
        <position position="297"/>
    </location>
    <ligand>
        <name>Mg(2+)</name>
        <dbReference type="ChEBI" id="CHEBI:18420"/>
        <label>1</label>
    </ligand>
</feature>
<gene>
    <name evidence="2" type="ORF">B4N89_01260</name>
</gene>
<feature type="binding site" evidence="1">
    <location>
        <position position="53"/>
    </location>
    <ligand>
        <name>Mg(2+)</name>
        <dbReference type="ChEBI" id="CHEBI:18420"/>
        <label>1</label>
    </ligand>
</feature>
<dbReference type="RefSeq" id="WP_078974022.1">
    <property type="nucleotide sequence ID" value="NZ_MWQN01000001.1"/>
</dbReference>
<dbReference type="EMBL" id="MWQN01000001">
    <property type="protein sequence ID" value="OPC79754.1"/>
    <property type="molecule type" value="Genomic_DNA"/>
</dbReference>
<dbReference type="AlphaFoldDB" id="A0A1T3NSL3"/>
<feature type="binding site" evidence="1">
    <location>
        <position position="295"/>
    </location>
    <ligand>
        <name>Mg(2+)</name>
        <dbReference type="ChEBI" id="CHEBI:18420"/>
        <label>1</label>
    </ligand>
</feature>
<feature type="binding site" evidence="1">
    <location>
        <position position="54"/>
    </location>
    <ligand>
        <name>Mg(2+)</name>
        <dbReference type="ChEBI" id="CHEBI:18420"/>
        <label>1</label>
    </ligand>
</feature>
<dbReference type="Pfam" id="PF03747">
    <property type="entry name" value="ADP_ribosyl_GH"/>
    <property type="match status" value="1"/>
</dbReference>
<feature type="binding site" evidence="1">
    <location>
        <position position="298"/>
    </location>
    <ligand>
        <name>Mg(2+)</name>
        <dbReference type="ChEBI" id="CHEBI:18420"/>
        <label>1</label>
    </ligand>
</feature>
<accession>A0A1T3NSL3</accession>
<evidence type="ECO:0000313" key="3">
    <source>
        <dbReference type="Proteomes" id="UP000190037"/>
    </source>
</evidence>
<evidence type="ECO:0008006" key="4">
    <source>
        <dbReference type="Google" id="ProtNLM"/>
    </source>
</evidence>